<reference evidence="1" key="1">
    <citation type="submission" date="2019-06" db="EMBL/GenBank/DDBJ databases">
        <authorList>
            <person name="Zheng W."/>
        </authorList>
    </citation>
    <scope>NUCLEOTIDE SEQUENCE</scope>
    <source>
        <strain evidence="1">QDHG01</strain>
    </source>
</reference>
<gene>
    <name evidence="1" type="ORF">FGO68_gene14083</name>
</gene>
<dbReference type="EMBL" id="RRYP01030053">
    <property type="protein sequence ID" value="TNV71279.1"/>
    <property type="molecule type" value="Genomic_DNA"/>
</dbReference>
<protein>
    <submittedName>
        <fullName evidence="1">Uncharacterized protein</fullName>
    </submittedName>
</protein>
<sequence>MEQFQVKIYLQGYYYIRRCQYHLVTFVGLNYDYLNRPLPFHLQIHQEGQRNFPGYIEKSYFKHPFRSCFL</sequence>
<evidence type="ECO:0000313" key="2">
    <source>
        <dbReference type="Proteomes" id="UP000785679"/>
    </source>
</evidence>
<evidence type="ECO:0000313" key="1">
    <source>
        <dbReference type="EMBL" id="TNV71279.1"/>
    </source>
</evidence>
<keyword evidence="2" id="KW-1185">Reference proteome</keyword>
<accession>A0A8J8NAT7</accession>
<organism evidence="1 2">
    <name type="scientific">Halteria grandinella</name>
    <dbReference type="NCBI Taxonomy" id="5974"/>
    <lineage>
        <taxon>Eukaryota</taxon>
        <taxon>Sar</taxon>
        <taxon>Alveolata</taxon>
        <taxon>Ciliophora</taxon>
        <taxon>Intramacronucleata</taxon>
        <taxon>Spirotrichea</taxon>
        <taxon>Stichotrichia</taxon>
        <taxon>Sporadotrichida</taxon>
        <taxon>Halteriidae</taxon>
        <taxon>Halteria</taxon>
    </lineage>
</organism>
<dbReference type="AlphaFoldDB" id="A0A8J8NAT7"/>
<proteinExistence type="predicted"/>
<dbReference type="Proteomes" id="UP000785679">
    <property type="component" value="Unassembled WGS sequence"/>
</dbReference>
<name>A0A8J8NAT7_HALGN</name>
<comment type="caution">
    <text evidence="1">The sequence shown here is derived from an EMBL/GenBank/DDBJ whole genome shotgun (WGS) entry which is preliminary data.</text>
</comment>